<comment type="caution">
    <text evidence="5">The sequence shown here is derived from an EMBL/GenBank/DDBJ whole genome shotgun (WGS) entry which is preliminary data.</text>
</comment>
<dbReference type="InterPro" id="IPR007461">
    <property type="entry name" value="Ysc84_actin-binding"/>
</dbReference>
<dbReference type="InterPro" id="IPR036028">
    <property type="entry name" value="SH3-like_dom_sf"/>
</dbReference>
<evidence type="ECO:0000256" key="3">
    <source>
        <dbReference type="SAM" id="MobiDB-lite"/>
    </source>
</evidence>
<dbReference type="HOGENOM" id="CLU_015320_2_2_1"/>
<dbReference type="EMBL" id="CAFZ01000416">
    <property type="protein sequence ID" value="CCA75237.1"/>
    <property type="molecule type" value="Genomic_DNA"/>
</dbReference>
<gene>
    <name evidence="5" type="ORF">PIIN_09221</name>
</gene>
<dbReference type="GO" id="GO:0030479">
    <property type="term" value="C:actin cortical patch"/>
    <property type="evidence" value="ECO:0007669"/>
    <property type="project" value="TreeGrafter"/>
</dbReference>
<dbReference type="FunCoup" id="G4TV94">
    <property type="interactions" value="34"/>
</dbReference>
<proteinExistence type="predicted"/>
<evidence type="ECO:0000256" key="2">
    <source>
        <dbReference type="PROSITE-ProRule" id="PRU00192"/>
    </source>
</evidence>
<dbReference type="SUPFAM" id="SSF50044">
    <property type="entry name" value="SH3-domain"/>
    <property type="match status" value="1"/>
</dbReference>
<dbReference type="GO" id="GO:0051017">
    <property type="term" value="P:actin filament bundle assembly"/>
    <property type="evidence" value="ECO:0007669"/>
    <property type="project" value="TreeGrafter"/>
</dbReference>
<keyword evidence="6" id="KW-1185">Reference proteome</keyword>
<feature type="region of interest" description="Disordered" evidence="3">
    <location>
        <begin position="130"/>
        <end position="206"/>
    </location>
</feature>
<evidence type="ECO:0000256" key="1">
    <source>
        <dbReference type="ARBA" id="ARBA00022443"/>
    </source>
</evidence>
<dbReference type="Pfam" id="PF04366">
    <property type="entry name" value="Ysc84"/>
    <property type="match status" value="1"/>
</dbReference>
<keyword evidence="1 2" id="KW-0728">SH3 domain</keyword>
<evidence type="ECO:0000259" key="4">
    <source>
        <dbReference type="PROSITE" id="PS50002"/>
    </source>
</evidence>
<dbReference type="Pfam" id="PF00018">
    <property type="entry name" value="SH3_1"/>
    <property type="match status" value="1"/>
</dbReference>
<evidence type="ECO:0000313" key="5">
    <source>
        <dbReference type="EMBL" id="CCA75237.1"/>
    </source>
</evidence>
<dbReference type="eggNOG" id="KOG1843">
    <property type="taxonomic scope" value="Eukaryota"/>
</dbReference>
<organism evidence="5 6">
    <name type="scientific">Serendipita indica (strain DSM 11827)</name>
    <name type="common">Root endophyte fungus</name>
    <name type="synonym">Piriformospora indica</name>
    <dbReference type="NCBI Taxonomy" id="1109443"/>
    <lineage>
        <taxon>Eukaryota</taxon>
        <taxon>Fungi</taxon>
        <taxon>Dikarya</taxon>
        <taxon>Basidiomycota</taxon>
        <taxon>Agaricomycotina</taxon>
        <taxon>Agaricomycetes</taxon>
        <taxon>Sebacinales</taxon>
        <taxon>Serendipitaceae</taxon>
        <taxon>Serendipita</taxon>
    </lineage>
</organism>
<dbReference type="OMA" id="VIFTRND"/>
<feature type="region of interest" description="Disordered" evidence="3">
    <location>
        <begin position="372"/>
        <end position="391"/>
    </location>
</feature>
<dbReference type="PANTHER" id="PTHR15629:SF2">
    <property type="entry name" value="SH3 DOMAIN-CONTAINING YSC84-LIKE PROTEIN 1"/>
    <property type="match status" value="1"/>
</dbReference>
<name>G4TV94_SERID</name>
<dbReference type="GO" id="GO:0051015">
    <property type="term" value="F:actin filament binding"/>
    <property type="evidence" value="ECO:0007669"/>
    <property type="project" value="TreeGrafter"/>
</dbReference>
<dbReference type="AlphaFoldDB" id="G4TV94"/>
<dbReference type="Gene3D" id="2.30.30.40">
    <property type="entry name" value="SH3 Domains"/>
    <property type="match status" value="1"/>
</dbReference>
<dbReference type="OrthoDB" id="10255128at2759"/>
<dbReference type="InParanoid" id="G4TV94"/>
<dbReference type="CDD" id="cd11842">
    <property type="entry name" value="SH3_Ysc84p_like"/>
    <property type="match status" value="1"/>
</dbReference>
<dbReference type="GO" id="GO:0035091">
    <property type="term" value="F:phosphatidylinositol binding"/>
    <property type="evidence" value="ECO:0007669"/>
    <property type="project" value="TreeGrafter"/>
</dbReference>
<dbReference type="PROSITE" id="PS50002">
    <property type="entry name" value="SH3"/>
    <property type="match status" value="1"/>
</dbReference>
<dbReference type="PANTHER" id="PTHR15629">
    <property type="entry name" value="SH3YL1 PROTEIN"/>
    <property type="match status" value="1"/>
</dbReference>
<feature type="compositionally biased region" description="Polar residues" evidence="3">
    <location>
        <begin position="192"/>
        <end position="202"/>
    </location>
</feature>
<dbReference type="Proteomes" id="UP000007148">
    <property type="component" value="Unassembled WGS sequence"/>
</dbReference>
<sequence>MGFGGQAGAEVTDFLFVLNSRSAVRSFMSAGSVTLGGNLSVALGPVGRTGEAAGALNTSGKVAAIYTYARSKGIFGGVSIEGSIIVERQDANFLAYESSVTAQMLLSGVVPVPRWADLLIQTIEQFTGQSGGRRFVRDSNPGTPGEYAFGGLGSPGSVLKKKSTPKSEFPPRSWGAPKENGSYFDSWDSEQSRGGTQSNETEGSLIDMSIPGQSNGFNKSSPFSHMTSPFDTTNADIRLSTDKMVSPFDTSVLKRSNSGPTRPKAVRTESETSLKMKSRAAQLSSQLEGDMTSLSRLSLLRGAITPTRQAPPTANLIDIQDDVHIPDHSEPPRTDPNLPFHLQEVHVDLDKTNVVLPSSSTPTYIKPAVLRKNSRKNDTDSEEDYVPKHKRAPSQRFKAALKEPMPDEGVGRAIVRFDFEAVEVEDLTIRKGDIITILEKSNSMNDWWKGKIGTRVGQFPANFVEVVGDVRTEPDPFDL</sequence>
<dbReference type="GO" id="GO:0051666">
    <property type="term" value="P:actin cortical patch localization"/>
    <property type="evidence" value="ECO:0007669"/>
    <property type="project" value="TreeGrafter"/>
</dbReference>
<dbReference type="InterPro" id="IPR051702">
    <property type="entry name" value="SH3_domain_YSC84-like"/>
</dbReference>
<dbReference type="STRING" id="1109443.G4TV94"/>
<feature type="domain" description="SH3" evidence="4">
    <location>
        <begin position="408"/>
        <end position="469"/>
    </location>
</feature>
<dbReference type="PRINTS" id="PR00452">
    <property type="entry name" value="SH3DOMAIN"/>
</dbReference>
<feature type="region of interest" description="Disordered" evidence="3">
    <location>
        <begin position="250"/>
        <end position="276"/>
    </location>
</feature>
<evidence type="ECO:0000313" key="6">
    <source>
        <dbReference type="Proteomes" id="UP000007148"/>
    </source>
</evidence>
<accession>G4TV94</accession>
<dbReference type="InterPro" id="IPR001452">
    <property type="entry name" value="SH3_domain"/>
</dbReference>
<dbReference type="SMART" id="SM00326">
    <property type="entry name" value="SH3"/>
    <property type="match status" value="1"/>
</dbReference>
<reference evidence="5 6" key="1">
    <citation type="journal article" date="2011" name="PLoS Pathog.">
        <title>Endophytic Life Strategies Decoded by Genome and Transcriptome Analyses of the Mutualistic Root Symbiont Piriformospora indica.</title>
        <authorList>
            <person name="Zuccaro A."/>
            <person name="Lahrmann U."/>
            <person name="Guldener U."/>
            <person name="Langen G."/>
            <person name="Pfiffi S."/>
            <person name="Biedenkopf D."/>
            <person name="Wong P."/>
            <person name="Samans B."/>
            <person name="Grimm C."/>
            <person name="Basiewicz M."/>
            <person name="Murat C."/>
            <person name="Martin F."/>
            <person name="Kogel K.H."/>
        </authorList>
    </citation>
    <scope>NUCLEOTIDE SEQUENCE [LARGE SCALE GENOMIC DNA]</scope>
    <source>
        <strain evidence="5 6">DSM 11827</strain>
    </source>
</reference>
<protein>
    <submittedName>
        <fullName evidence="5">Related to YSC84-protein involved in the organization of actin cytoskeleton</fullName>
    </submittedName>
</protein>